<organism evidence="1">
    <name type="scientific">Lepeophtheirus salmonis</name>
    <name type="common">Salmon louse</name>
    <name type="synonym">Caligus salmonis</name>
    <dbReference type="NCBI Taxonomy" id="72036"/>
    <lineage>
        <taxon>Eukaryota</taxon>
        <taxon>Metazoa</taxon>
        <taxon>Ecdysozoa</taxon>
        <taxon>Arthropoda</taxon>
        <taxon>Crustacea</taxon>
        <taxon>Multicrustacea</taxon>
        <taxon>Hexanauplia</taxon>
        <taxon>Copepoda</taxon>
        <taxon>Siphonostomatoida</taxon>
        <taxon>Caligidae</taxon>
        <taxon>Lepeophtheirus</taxon>
    </lineage>
</organism>
<dbReference type="AlphaFoldDB" id="A0A0K2UB78"/>
<dbReference type="EMBL" id="HACA01018123">
    <property type="protein sequence ID" value="CDW35484.1"/>
    <property type="molecule type" value="Transcribed_RNA"/>
</dbReference>
<reference evidence="1" key="1">
    <citation type="submission" date="2014-05" db="EMBL/GenBank/DDBJ databases">
        <authorList>
            <person name="Chronopoulou M."/>
        </authorList>
    </citation>
    <scope>NUCLEOTIDE SEQUENCE</scope>
    <source>
        <tissue evidence="1">Whole organism</tissue>
    </source>
</reference>
<name>A0A0K2UB78_LEPSM</name>
<sequence length="72" mass="7992">MIQSQSSPYLTGLCKMYYYATYGVNIDSISGTKRGIDDYLLWQILKFLPDPGLGVCVVGVSVGVWFHCASHK</sequence>
<evidence type="ECO:0000313" key="1">
    <source>
        <dbReference type="EMBL" id="CDW35484.1"/>
    </source>
</evidence>
<proteinExistence type="predicted"/>
<protein>
    <submittedName>
        <fullName evidence="1">Uncharacterized protein</fullName>
    </submittedName>
</protein>
<accession>A0A0K2UB78</accession>